<evidence type="ECO:0000256" key="1">
    <source>
        <dbReference type="SAM" id="MobiDB-lite"/>
    </source>
</evidence>
<gene>
    <name evidence="2" type="ORF">MBEBAB_0838</name>
</gene>
<sequence>MAGVLVLAVVLTLALFDWNHLRGPSAAGPRTNTSATSASTAIWT</sequence>
<dbReference type="AlphaFoldDB" id="A0A8E0NAV6"/>
<feature type="compositionally biased region" description="Low complexity" evidence="1">
    <location>
        <begin position="33"/>
        <end position="44"/>
    </location>
</feature>
<evidence type="ECO:0000313" key="2">
    <source>
        <dbReference type="EMBL" id="GAD58588.1"/>
    </source>
</evidence>
<organism evidence="2 3">
    <name type="scientific">Brevundimonas abyssalis TAR-001</name>
    <dbReference type="NCBI Taxonomy" id="1391729"/>
    <lineage>
        <taxon>Bacteria</taxon>
        <taxon>Pseudomonadati</taxon>
        <taxon>Pseudomonadota</taxon>
        <taxon>Alphaproteobacteria</taxon>
        <taxon>Caulobacterales</taxon>
        <taxon>Caulobacteraceae</taxon>
        <taxon>Brevundimonas</taxon>
    </lineage>
</organism>
<name>A0A8E0NAV6_9CAUL</name>
<feature type="region of interest" description="Disordered" evidence="1">
    <location>
        <begin position="22"/>
        <end position="44"/>
    </location>
</feature>
<comment type="caution">
    <text evidence="2">The sequence shown here is derived from an EMBL/GenBank/DDBJ whole genome shotgun (WGS) entry which is preliminary data.</text>
</comment>
<dbReference type="Proteomes" id="UP000016569">
    <property type="component" value="Unassembled WGS sequence"/>
</dbReference>
<protein>
    <submittedName>
        <fullName evidence="2">Uncharacterized protein</fullName>
    </submittedName>
</protein>
<keyword evidence="3" id="KW-1185">Reference proteome</keyword>
<proteinExistence type="predicted"/>
<evidence type="ECO:0000313" key="3">
    <source>
        <dbReference type="Proteomes" id="UP000016569"/>
    </source>
</evidence>
<reference evidence="3" key="1">
    <citation type="journal article" date="2013" name="Genome Announc.">
        <title>Draft Genome Sequence of the Dimorphic Prosthecate Bacterium Brevundimonas abyssalis TAR-001T.</title>
        <authorList>
            <person name="Tsubouchi T."/>
            <person name="Nishi S."/>
            <person name="Usui K."/>
            <person name="Shimane Y."/>
            <person name="Takaki Y."/>
            <person name="Maruyama T."/>
            <person name="Hatada Y."/>
        </authorList>
    </citation>
    <scope>NUCLEOTIDE SEQUENCE [LARGE SCALE GENOMIC DNA]</scope>
    <source>
        <strain evidence="3">TAR-001</strain>
    </source>
</reference>
<dbReference type="EMBL" id="BATC01000009">
    <property type="protein sequence ID" value="GAD58588.1"/>
    <property type="molecule type" value="Genomic_DNA"/>
</dbReference>
<accession>A0A8E0NAV6</accession>